<comment type="caution">
    <text evidence="1">The sequence shown here is derived from an EMBL/GenBank/DDBJ whole genome shotgun (WGS) entry which is preliminary data.</text>
</comment>
<sequence>MIKASKKVVTPMISEKLNSSLRLQVCSAEEVDFLITELNPDHELLSAFHHKVKHIL</sequence>
<dbReference type="OrthoDB" id="9797223at2"/>
<dbReference type="Proteomes" id="UP000245489">
    <property type="component" value="Unassembled WGS sequence"/>
</dbReference>
<dbReference type="AlphaFoldDB" id="A0A316E1Z7"/>
<proteinExistence type="predicted"/>
<accession>A0A316E1Z7</accession>
<name>A0A316E1Z7_9BACT</name>
<reference evidence="1 2" key="1">
    <citation type="submission" date="2018-05" db="EMBL/GenBank/DDBJ databases">
        <title>Genomic Encyclopedia of Archaeal and Bacterial Type Strains, Phase II (KMG-II): from individual species to whole genera.</title>
        <authorList>
            <person name="Goeker M."/>
        </authorList>
    </citation>
    <scope>NUCLEOTIDE SEQUENCE [LARGE SCALE GENOMIC DNA]</scope>
    <source>
        <strain evidence="1 2">DSM 22214</strain>
    </source>
</reference>
<protein>
    <submittedName>
        <fullName evidence="1">Uncharacterized protein</fullName>
    </submittedName>
</protein>
<gene>
    <name evidence="1" type="ORF">LV89_02914</name>
</gene>
<organism evidence="1 2">
    <name type="scientific">Arcicella aurantiaca</name>
    <dbReference type="NCBI Taxonomy" id="591202"/>
    <lineage>
        <taxon>Bacteria</taxon>
        <taxon>Pseudomonadati</taxon>
        <taxon>Bacteroidota</taxon>
        <taxon>Cytophagia</taxon>
        <taxon>Cytophagales</taxon>
        <taxon>Flectobacillaceae</taxon>
        <taxon>Arcicella</taxon>
    </lineage>
</organism>
<dbReference type="EMBL" id="QGGO01000015">
    <property type="protein sequence ID" value="PWK24401.1"/>
    <property type="molecule type" value="Genomic_DNA"/>
</dbReference>
<keyword evidence="2" id="KW-1185">Reference proteome</keyword>
<evidence type="ECO:0000313" key="2">
    <source>
        <dbReference type="Proteomes" id="UP000245489"/>
    </source>
</evidence>
<evidence type="ECO:0000313" key="1">
    <source>
        <dbReference type="EMBL" id="PWK24401.1"/>
    </source>
</evidence>
<dbReference type="RefSeq" id="WP_158279587.1">
    <property type="nucleotide sequence ID" value="NZ_QGGO01000015.1"/>
</dbReference>